<accession>A0A2S7KW63</accession>
<keyword evidence="2" id="KW-1185">Reference proteome</keyword>
<dbReference type="AlphaFoldDB" id="A0A2S7KW63"/>
<organism evidence="1 2">
    <name type="scientific">Polaribacter filamentus</name>
    <dbReference type="NCBI Taxonomy" id="53483"/>
    <lineage>
        <taxon>Bacteria</taxon>
        <taxon>Pseudomonadati</taxon>
        <taxon>Bacteroidota</taxon>
        <taxon>Flavobacteriia</taxon>
        <taxon>Flavobacteriales</taxon>
        <taxon>Flavobacteriaceae</taxon>
    </lineage>
</organism>
<reference evidence="1 2" key="1">
    <citation type="submission" date="2016-11" db="EMBL/GenBank/DDBJ databases">
        <title>Trade-off between light-utilization and light-protection in marine flavobacteria.</title>
        <authorList>
            <person name="Kumagai Y."/>
        </authorList>
    </citation>
    <scope>NUCLEOTIDE SEQUENCE [LARGE SCALE GENOMIC DNA]</scope>
    <source>
        <strain evidence="1 2">ATCC 700397</strain>
    </source>
</reference>
<name>A0A2S7KW63_9FLAO</name>
<dbReference type="RefSeq" id="WP_104809128.1">
    <property type="nucleotide sequence ID" value="NZ_MQUA01000013.1"/>
</dbReference>
<evidence type="ECO:0008006" key="3">
    <source>
        <dbReference type="Google" id="ProtNLM"/>
    </source>
</evidence>
<sequence length="149" mass="17587">MRKLIFIILILVGNITFGQESNAKWNKLDKSITLKSYVENQAYEYLEFNAEKKDSISERGVKISHEGVNTEIIVRDLMTVKNPLIIINQYPLEKLNVLEFITLEYIEKIDLHKPTDKICEYYGSQGKYGLIIIVMDKRKWRKLKRKYGR</sequence>
<comment type="caution">
    <text evidence="1">The sequence shown here is derived from an EMBL/GenBank/DDBJ whole genome shotgun (WGS) entry which is preliminary data.</text>
</comment>
<evidence type="ECO:0000313" key="1">
    <source>
        <dbReference type="EMBL" id="PQB06885.1"/>
    </source>
</evidence>
<evidence type="ECO:0000313" key="2">
    <source>
        <dbReference type="Proteomes" id="UP000239522"/>
    </source>
</evidence>
<proteinExistence type="predicted"/>
<dbReference type="Proteomes" id="UP000239522">
    <property type="component" value="Unassembled WGS sequence"/>
</dbReference>
<dbReference type="EMBL" id="MQUA01000013">
    <property type="protein sequence ID" value="PQB06885.1"/>
    <property type="molecule type" value="Genomic_DNA"/>
</dbReference>
<gene>
    <name evidence="1" type="ORF">BST83_06765</name>
</gene>
<dbReference type="OrthoDB" id="1432043at2"/>
<protein>
    <recommendedName>
        <fullName evidence="3">TonB-dependent receptor plug domain-containing protein</fullName>
    </recommendedName>
</protein>